<feature type="compositionally biased region" description="Acidic residues" evidence="8">
    <location>
        <begin position="512"/>
        <end position="522"/>
    </location>
</feature>
<dbReference type="OMA" id="VIHTERM"/>
<dbReference type="InterPro" id="IPR008271">
    <property type="entry name" value="Ser/Thr_kinase_AS"/>
</dbReference>
<keyword evidence="5 11" id="KW-0418">Kinase</keyword>
<dbReference type="SUPFAM" id="SSF50729">
    <property type="entry name" value="PH domain-like"/>
    <property type="match status" value="1"/>
</dbReference>
<sequence>MVLLFQRKDSILSEDSKRFISSLPSTFMNLFRKRRQLLPVWSSHKYCALIKSTFLVFYRATTLEDTKVPGFWQQNAMKYLNLQNCKIKLIDDDSAGYVFCITPESGRGSVYFAADSEKDRAKFIAQAAAVQHRLPSLNDFTSLKLLGRGHYGRVILASYAADRQLYAIKEMKLGQVKAKVVFAERGAMEWVGNHPFIMGLDFALARGRSVFLISKFMQGGDLFLHMQNNGGSFSEDAVRFYAAELLLALEHMHNMCILHRDIKPENVLLDNEGHVKLADMGLAKQMDSRNGRTNTMCGTDTYLPPEMVGRYPDGHGLSVDLWQFGCILFELRAGYPPFYLPQSSQKSTHKRILYQSVRYPNNMSSELKSLLVALLVKRQEDRLGYSSGVAEVKRHKFFKGIDWDQVLKRQLTPPLLPGPSGENLVGNFDPHFTDQPHTLYAPDEIASCFERDFTGFDYVRPPNASVNSSLTPLVLNLSTSSRTSTTKDMIESTDNTMSRISGNEQQSTCEDCNPEVDYDTGV</sequence>
<dbReference type="EMBL" id="CCYD01003101">
    <property type="protein sequence ID" value="CEG50311.1"/>
    <property type="molecule type" value="Genomic_DNA"/>
</dbReference>
<evidence type="ECO:0000256" key="6">
    <source>
        <dbReference type="ARBA" id="ARBA00022840"/>
    </source>
</evidence>
<dbReference type="Gene3D" id="1.10.510.10">
    <property type="entry name" value="Transferase(Phosphotransferase) domain 1"/>
    <property type="match status" value="1"/>
</dbReference>
<dbReference type="InterPro" id="IPR045270">
    <property type="entry name" value="STKc_AGC"/>
</dbReference>
<protein>
    <submittedName>
        <fullName evidence="11">Agc protein kinase</fullName>
    </submittedName>
</protein>
<evidence type="ECO:0000256" key="2">
    <source>
        <dbReference type="ARBA" id="ARBA00022553"/>
    </source>
</evidence>
<reference evidence="12" key="1">
    <citation type="submission" date="2014-09" db="EMBL/GenBank/DDBJ databases">
        <authorList>
            <person name="Sharma Rahul"/>
            <person name="Thines Marco"/>
        </authorList>
    </citation>
    <scope>NUCLEOTIDE SEQUENCE [LARGE SCALE GENOMIC DNA]</scope>
</reference>
<evidence type="ECO:0000256" key="4">
    <source>
        <dbReference type="ARBA" id="ARBA00022741"/>
    </source>
</evidence>
<dbReference type="InterPro" id="IPR000961">
    <property type="entry name" value="AGC-kinase_C"/>
</dbReference>
<feature type="compositionally biased region" description="Polar residues" evidence="8">
    <location>
        <begin position="499"/>
        <end position="510"/>
    </location>
</feature>
<dbReference type="SMART" id="SM00220">
    <property type="entry name" value="S_TKc"/>
    <property type="match status" value="1"/>
</dbReference>
<evidence type="ECO:0000259" key="10">
    <source>
        <dbReference type="PROSITE" id="PS51285"/>
    </source>
</evidence>
<evidence type="ECO:0000256" key="5">
    <source>
        <dbReference type="ARBA" id="ARBA00022777"/>
    </source>
</evidence>
<accession>A0A0P1B6X1</accession>
<feature type="region of interest" description="Disordered" evidence="8">
    <location>
        <begin position="499"/>
        <end position="522"/>
    </location>
</feature>
<dbReference type="InterPro" id="IPR011993">
    <property type="entry name" value="PH-like_dom_sf"/>
</dbReference>
<dbReference type="PROSITE" id="PS50011">
    <property type="entry name" value="PROTEIN_KINASE_DOM"/>
    <property type="match status" value="1"/>
</dbReference>
<dbReference type="STRING" id="4781.A0A0P1B6X1"/>
<evidence type="ECO:0000256" key="1">
    <source>
        <dbReference type="ARBA" id="ARBA00022527"/>
    </source>
</evidence>
<dbReference type="CDD" id="cd05123">
    <property type="entry name" value="STKc_AGC"/>
    <property type="match status" value="1"/>
</dbReference>
<dbReference type="OrthoDB" id="67165at2759"/>
<dbReference type="InterPro" id="IPR017441">
    <property type="entry name" value="Protein_kinase_ATP_BS"/>
</dbReference>
<dbReference type="PANTHER" id="PTHR24351">
    <property type="entry name" value="RIBOSOMAL PROTEIN S6 KINASE"/>
    <property type="match status" value="1"/>
</dbReference>
<feature type="domain" description="AGC-kinase C-terminal" evidence="10">
    <location>
        <begin position="399"/>
        <end position="468"/>
    </location>
</feature>
<dbReference type="SUPFAM" id="SSF56112">
    <property type="entry name" value="Protein kinase-like (PK-like)"/>
    <property type="match status" value="1"/>
</dbReference>
<dbReference type="SMART" id="SM00133">
    <property type="entry name" value="S_TK_X"/>
    <property type="match status" value="1"/>
</dbReference>
<evidence type="ECO:0000256" key="8">
    <source>
        <dbReference type="SAM" id="MobiDB-lite"/>
    </source>
</evidence>
<feature type="binding site" evidence="7">
    <location>
        <position position="169"/>
    </location>
    <ligand>
        <name>ATP</name>
        <dbReference type="ChEBI" id="CHEBI:30616"/>
    </ligand>
</feature>
<dbReference type="GeneID" id="36403085"/>
<dbReference type="InterPro" id="IPR000719">
    <property type="entry name" value="Prot_kinase_dom"/>
</dbReference>
<dbReference type="AlphaFoldDB" id="A0A0P1B6X1"/>
<keyword evidence="12" id="KW-1185">Reference proteome</keyword>
<dbReference type="PROSITE" id="PS00108">
    <property type="entry name" value="PROTEIN_KINASE_ST"/>
    <property type="match status" value="1"/>
</dbReference>
<dbReference type="GO" id="GO:0004674">
    <property type="term" value="F:protein serine/threonine kinase activity"/>
    <property type="evidence" value="ECO:0007669"/>
    <property type="project" value="UniProtKB-KW"/>
</dbReference>
<organism evidence="11 12">
    <name type="scientific">Plasmopara halstedii</name>
    <name type="common">Downy mildew of sunflower</name>
    <dbReference type="NCBI Taxonomy" id="4781"/>
    <lineage>
        <taxon>Eukaryota</taxon>
        <taxon>Sar</taxon>
        <taxon>Stramenopiles</taxon>
        <taxon>Oomycota</taxon>
        <taxon>Peronosporomycetes</taxon>
        <taxon>Peronosporales</taxon>
        <taxon>Peronosporaceae</taxon>
        <taxon>Plasmopara</taxon>
    </lineage>
</organism>
<keyword evidence="3" id="KW-0808">Transferase</keyword>
<dbReference type="Proteomes" id="UP000054928">
    <property type="component" value="Unassembled WGS sequence"/>
</dbReference>
<evidence type="ECO:0000259" key="9">
    <source>
        <dbReference type="PROSITE" id="PS50011"/>
    </source>
</evidence>
<evidence type="ECO:0000256" key="3">
    <source>
        <dbReference type="ARBA" id="ARBA00022679"/>
    </source>
</evidence>
<proteinExistence type="predicted"/>
<evidence type="ECO:0000313" key="12">
    <source>
        <dbReference type="Proteomes" id="UP000054928"/>
    </source>
</evidence>
<dbReference type="GO" id="GO:0005524">
    <property type="term" value="F:ATP binding"/>
    <property type="evidence" value="ECO:0007669"/>
    <property type="project" value="UniProtKB-UniRule"/>
</dbReference>
<dbReference type="PROSITE" id="PS51285">
    <property type="entry name" value="AGC_KINASE_CTER"/>
    <property type="match status" value="1"/>
</dbReference>
<keyword evidence="1" id="KW-0723">Serine/threonine-protein kinase</keyword>
<dbReference type="Gene3D" id="2.30.29.30">
    <property type="entry name" value="Pleckstrin-homology domain (PH domain)/Phosphotyrosine-binding domain (PTB)"/>
    <property type="match status" value="1"/>
</dbReference>
<dbReference type="FunFam" id="1.10.510.10:FF:000210">
    <property type="entry name" value="Non-specific serine/threonine protein kinase"/>
    <property type="match status" value="1"/>
</dbReference>
<dbReference type="InterPro" id="IPR011009">
    <property type="entry name" value="Kinase-like_dom_sf"/>
</dbReference>
<dbReference type="PROSITE" id="PS00107">
    <property type="entry name" value="PROTEIN_KINASE_ATP"/>
    <property type="match status" value="1"/>
</dbReference>
<evidence type="ECO:0000313" key="11">
    <source>
        <dbReference type="EMBL" id="CEG50311.1"/>
    </source>
</evidence>
<keyword evidence="4 7" id="KW-0547">Nucleotide-binding</keyword>
<dbReference type="Pfam" id="PF00069">
    <property type="entry name" value="Pkinase"/>
    <property type="match status" value="1"/>
</dbReference>
<keyword evidence="2" id="KW-0597">Phosphoprotein</keyword>
<keyword evidence="6 7" id="KW-0067">ATP-binding</keyword>
<dbReference type="Gene3D" id="3.30.200.20">
    <property type="entry name" value="Phosphorylase Kinase, domain 1"/>
    <property type="match status" value="1"/>
</dbReference>
<feature type="domain" description="Protein kinase" evidence="9">
    <location>
        <begin position="140"/>
        <end position="398"/>
    </location>
</feature>
<evidence type="ECO:0000256" key="7">
    <source>
        <dbReference type="PROSITE-ProRule" id="PRU10141"/>
    </source>
</evidence>
<name>A0A0P1B6X1_PLAHL</name>
<dbReference type="RefSeq" id="XP_024586680.1">
    <property type="nucleotide sequence ID" value="XM_024721597.1"/>
</dbReference>